<feature type="region of interest" description="Disordered" evidence="2">
    <location>
        <begin position="241"/>
        <end position="325"/>
    </location>
</feature>
<keyword evidence="1" id="KW-0175">Coiled coil</keyword>
<feature type="compositionally biased region" description="Pro residues" evidence="2">
    <location>
        <begin position="175"/>
        <end position="187"/>
    </location>
</feature>
<proteinExistence type="predicted"/>
<reference evidence="3" key="1">
    <citation type="submission" date="2023-10" db="EMBL/GenBank/DDBJ databases">
        <title>Genome assembly of Pristionchus species.</title>
        <authorList>
            <person name="Yoshida K."/>
            <person name="Sommer R.J."/>
        </authorList>
    </citation>
    <scope>NUCLEOTIDE SEQUENCE</scope>
    <source>
        <strain evidence="3">RS5133</strain>
    </source>
</reference>
<dbReference type="AlphaFoldDB" id="A0AAV5VTX7"/>
<keyword evidence="4" id="KW-1185">Reference proteome</keyword>
<name>A0AAV5VTX7_9BILA</name>
<sequence>FHSLLSSHLLSSLSPIDYAMNCGNSNCRSTKRELRAEIDRLQTRVNELEETHHPIPTMQQFNSCFNKHLLRAYQMLATKLTFGTRSRGQPQYTLTPHEVALSSAISSIALSDLAGGLTPNLHQSETLAAEVVAQINRYLLRLGLPEEMPSHSDRVTRSMNARRELPMARHRSSFPPQPQERPPTPEPRPLERGNVGRNNGQQGRMQQSRPAGAARVHPQLQQQYDMEDMQQLRQSMMLLRPPNSSVSRRSAPGAAPTANGSTNGSDVIEARPTPPVQPASLAGAGCSNAPPPAAGAVRRGGRGGGALKHGGNGHDGGPAAKNSRR</sequence>
<evidence type="ECO:0000256" key="1">
    <source>
        <dbReference type="SAM" id="Coils"/>
    </source>
</evidence>
<feature type="non-terminal residue" evidence="3">
    <location>
        <position position="1"/>
    </location>
</feature>
<evidence type="ECO:0000256" key="2">
    <source>
        <dbReference type="SAM" id="MobiDB-lite"/>
    </source>
</evidence>
<dbReference type="Proteomes" id="UP001432322">
    <property type="component" value="Unassembled WGS sequence"/>
</dbReference>
<evidence type="ECO:0000313" key="3">
    <source>
        <dbReference type="EMBL" id="GMT22931.1"/>
    </source>
</evidence>
<feature type="coiled-coil region" evidence="1">
    <location>
        <begin position="24"/>
        <end position="51"/>
    </location>
</feature>
<protein>
    <submittedName>
        <fullName evidence="3">Uncharacterized protein</fullName>
    </submittedName>
</protein>
<comment type="caution">
    <text evidence="3">The sequence shown here is derived from an EMBL/GenBank/DDBJ whole genome shotgun (WGS) entry which is preliminary data.</text>
</comment>
<dbReference type="EMBL" id="BTSY01000004">
    <property type="protein sequence ID" value="GMT22931.1"/>
    <property type="molecule type" value="Genomic_DNA"/>
</dbReference>
<evidence type="ECO:0000313" key="4">
    <source>
        <dbReference type="Proteomes" id="UP001432322"/>
    </source>
</evidence>
<gene>
    <name evidence="3" type="ORF">PFISCL1PPCAC_14228</name>
</gene>
<feature type="compositionally biased region" description="Gly residues" evidence="2">
    <location>
        <begin position="302"/>
        <end position="316"/>
    </location>
</feature>
<feature type="compositionally biased region" description="Low complexity" evidence="2">
    <location>
        <begin position="192"/>
        <end position="209"/>
    </location>
</feature>
<feature type="non-terminal residue" evidence="3">
    <location>
        <position position="325"/>
    </location>
</feature>
<organism evidence="3 4">
    <name type="scientific">Pristionchus fissidentatus</name>
    <dbReference type="NCBI Taxonomy" id="1538716"/>
    <lineage>
        <taxon>Eukaryota</taxon>
        <taxon>Metazoa</taxon>
        <taxon>Ecdysozoa</taxon>
        <taxon>Nematoda</taxon>
        <taxon>Chromadorea</taxon>
        <taxon>Rhabditida</taxon>
        <taxon>Rhabditina</taxon>
        <taxon>Diplogasteromorpha</taxon>
        <taxon>Diplogasteroidea</taxon>
        <taxon>Neodiplogasteridae</taxon>
        <taxon>Pristionchus</taxon>
    </lineage>
</organism>
<feature type="region of interest" description="Disordered" evidence="2">
    <location>
        <begin position="167"/>
        <end position="217"/>
    </location>
</feature>
<accession>A0AAV5VTX7</accession>